<comment type="caution">
    <text evidence="7">The sequence shown here is derived from an EMBL/GenBank/DDBJ whole genome shotgun (WGS) entry which is preliminary data.</text>
</comment>
<dbReference type="InterPro" id="IPR028090">
    <property type="entry name" value="JAB_dom_prok"/>
</dbReference>
<dbReference type="OrthoDB" id="9802958at2"/>
<keyword evidence="3" id="KW-0378">Hydrolase</keyword>
<dbReference type="GO" id="GO:0008235">
    <property type="term" value="F:metalloexopeptidase activity"/>
    <property type="evidence" value="ECO:0007669"/>
    <property type="project" value="TreeGrafter"/>
</dbReference>
<dbReference type="PROSITE" id="PS50249">
    <property type="entry name" value="MPN"/>
    <property type="match status" value="1"/>
</dbReference>
<name>A0A845FAV6_9BACI</name>
<evidence type="ECO:0000313" key="8">
    <source>
        <dbReference type="Proteomes" id="UP000450457"/>
    </source>
</evidence>
<organism evidence="7 8">
    <name type="scientific">Halobacillus litoralis</name>
    <dbReference type="NCBI Taxonomy" id="45668"/>
    <lineage>
        <taxon>Bacteria</taxon>
        <taxon>Bacillati</taxon>
        <taxon>Bacillota</taxon>
        <taxon>Bacilli</taxon>
        <taxon>Bacillales</taxon>
        <taxon>Bacillaceae</taxon>
        <taxon>Halobacillus</taxon>
    </lineage>
</organism>
<keyword evidence="2" id="KW-0479">Metal-binding</keyword>
<sequence>MKILKDLYDQMIRQGSEALPYETCGLLSGEVPSDIQKLWPLENEWKSPHRFYVSKKVVEETLERITAINQTVLGVYHSHPTTAPVPSFYDLKNHPDEEVKMLIISYKTSPPTIKCYSIKNFTYDEHPFSIE</sequence>
<dbReference type="CDD" id="cd08070">
    <property type="entry name" value="MPN_like"/>
    <property type="match status" value="1"/>
</dbReference>
<dbReference type="InterPro" id="IPR037518">
    <property type="entry name" value="MPN"/>
</dbReference>
<evidence type="ECO:0000313" key="7">
    <source>
        <dbReference type="EMBL" id="MYL70796.1"/>
    </source>
</evidence>
<keyword evidence="4" id="KW-0862">Zinc</keyword>
<dbReference type="PANTHER" id="PTHR34858:SF1">
    <property type="entry name" value="CYSO-CYSTEINE PEPTIDASE"/>
    <property type="match status" value="1"/>
</dbReference>
<dbReference type="InterPro" id="IPR051929">
    <property type="entry name" value="VirAsm_ModProt"/>
</dbReference>
<dbReference type="AlphaFoldDB" id="A0A845FAV6"/>
<dbReference type="GO" id="GO:0006508">
    <property type="term" value="P:proteolysis"/>
    <property type="evidence" value="ECO:0007669"/>
    <property type="project" value="UniProtKB-KW"/>
</dbReference>
<reference evidence="7 8" key="1">
    <citation type="submission" date="2019-11" db="EMBL/GenBank/DDBJ databases">
        <title>Genome sequences of 17 halophilic strains isolated from different environments.</title>
        <authorList>
            <person name="Furrow R.E."/>
        </authorList>
    </citation>
    <scope>NUCLEOTIDE SEQUENCE [LARGE SCALE GENOMIC DNA]</scope>
    <source>
        <strain evidence="7 8">SL-4</strain>
    </source>
</reference>
<proteinExistence type="predicted"/>
<evidence type="ECO:0000256" key="2">
    <source>
        <dbReference type="ARBA" id="ARBA00022723"/>
    </source>
</evidence>
<keyword evidence="5" id="KW-0482">Metalloprotease</keyword>
<dbReference type="EMBL" id="WMFA01000002">
    <property type="protein sequence ID" value="MYL70796.1"/>
    <property type="molecule type" value="Genomic_DNA"/>
</dbReference>
<evidence type="ECO:0000259" key="6">
    <source>
        <dbReference type="PROSITE" id="PS50249"/>
    </source>
</evidence>
<dbReference type="Proteomes" id="UP000450457">
    <property type="component" value="Unassembled WGS sequence"/>
</dbReference>
<evidence type="ECO:0000256" key="4">
    <source>
        <dbReference type="ARBA" id="ARBA00022833"/>
    </source>
</evidence>
<evidence type="ECO:0000256" key="5">
    <source>
        <dbReference type="ARBA" id="ARBA00023049"/>
    </source>
</evidence>
<dbReference type="SUPFAM" id="SSF102712">
    <property type="entry name" value="JAB1/MPN domain"/>
    <property type="match status" value="1"/>
</dbReference>
<feature type="domain" description="MPN" evidence="6">
    <location>
        <begin position="1"/>
        <end position="129"/>
    </location>
</feature>
<dbReference type="Gene3D" id="3.40.140.10">
    <property type="entry name" value="Cytidine Deaminase, domain 2"/>
    <property type="match status" value="1"/>
</dbReference>
<dbReference type="GO" id="GO:0008270">
    <property type="term" value="F:zinc ion binding"/>
    <property type="evidence" value="ECO:0007669"/>
    <property type="project" value="TreeGrafter"/>
</dbReference>
<accession>A0A845FAV6</accession>
<dbReference type="GeneID" id="78006937"/>
<dbReference type="RefSeq" id="WP_160912919.1">
    <property type="nucleotide sequence ID" value="NZ_WMFA01000002.1"/>
</dbReference>
<evidence type="ECO:0000256" key="1">
    <source>
        <dbReference type="ARBA" id="ARBA00022670"/>
    </source>
</evidence>
<keyword evidence="1" id="KW-0645">Protease</keyword>
<protein>
    <recommendedName>
        <fullName evidence="6">MPN domain-containing protein</fullName>
    </recommendedName>
</protein>
<dbReference type="Pfam" id="PF14464">
    <property type="entry name" value="Prok-JAB"/>
    <property type="match status" value="1"/>
</dbReference>
<evidence type="ECO:0000256" key="3">
    <source>
        <dbReference type="ARBA" id="ARBA00022801"/>
    </source>
</evidence>
<gene>
    <name evidence="7" type="ORF">GLW00_08035</name>
</gene>
<dbReference type="PANTHER" id="PTHR34858">
    <property type="entry name" value="CYSO-CYSTEINE PEPTIDASE"/>
    <property type="match status" value="1"/>
</dbReference>